<feature type="transmembrane region" description="Helical" evidence="7">
    <location>
        <begin position="45"/>
        <end position="70"/>
    </location>
</feature>
<dbReference type="SUPFAM" id="SSF144091">
    <property type="entry name" value="Rhomboid-like"/>
    <property type="match status" value="1"/>
</dbReference>
<dbReference type="PANTHER" id="PTHR43731">
    <property type="entry name" value="RHOMBOID PROTEASE"/>
    <property type="match status" value="1"/>
</dbReference>
<comment type="subcellular location">
    <subcellularLocation>
        <location evidence="1">Membrane</location>
        <topology evidence="1">Multi-pass membrane protein</topology>
    </subcellularLocation>
</comment>
<evidence type="ECO:0000259" key="8">
    <source>
        <dbReference type="Pfam" id="PF01694"/>
    </source>
</evidence>
<evidence type="ECO:0000256" key="2">
    <source>
        <dbReference type="ARBA" id="ARBA00009045"/>
    </source>
</evidence>
<evidence type="ECO:0000256" key="6">
    <source>
        <dbReference type="ARBA" id="ARBA00023136"/>
    </source>
</evidence>
<dbReference type="InterPro" id="IPR035952">
    <property type="entry name" value="Rhomboid-like_sf"/>
</dbReference>
<sequence length="216" mass="24616">MSITLSIIILTCLVSFTALQSQDQFYKLSMSPYQVKHQRQYYRMITSGLIHADFMHLGFNMLSLYFFSSVEDIYVMRFGSKYYFLLMYVAALLVSSVPSLLKHRDNPSYQSVGASGAVSAVIFSGILFFPWSGISFFFIDIIRFPAVIFGAVYIWVSVYLDGKGGGRIAHDAHYWGAVFGLLFPVLLEPVIGMEFINAIRYDFPGIDKYIGSRRRY</sequence>
<dbReference type="PANTHER" id="PTHR43731:SF14">
    <property type="entry name" value="PRESENILIN-ASSOCIATED RHOMBOID-LIKE PROTEIN, MITOCHONDRIAL"/>
    <property type="match status" value="1"/>
</dbReference>
<keyword evidence="6 7" id="KW-0472">Membrane</keyword>
<name>A0ABY6J672_9BACT</name>
<evidence type="ECO:0000256" key="3">
    <source>
        <dbReference type="ARBA" id="ARBA00022692"/>
    </source>
</evidence>
<evidence type="ECO:0000313" key="9">
    <source>
        <dbReference type="EMBL" id="UYQ95180.1"/>
    </source>
</evidence>
<organism evidence="9 10">
    <name type="scientific">Chitinophaga horti</name>
    <dbReference type="NCBI Taxonomy" id="2920382"/>
    <lineage>
        <taxon>Bacteria</taxon>
        <taxon>Pseudomonadati</taxon>
        <taxon>Bacteroidota</taxon>
        <taxon>Chitinophagia</taxon>
        <taxon>Chitinophagales</taxon>
        <taxon>Chitinophagaceae</taxon>
        <taxon>Chitinophaga</taxon>
    </lineage>
</organism>
<comment type="similarity">
    <text evidence="2">Belongs to the peptidase S54 family.</text>
</comment>
<feature type="transmembrane region" description="Helical" evidence="7">
    <location>
        <begin position="141"/>
        <end position="160"/>
    </location>
</feature>
<feature type="transmembrane region" description="Helical" evidence="7">
    <location>
        <begin position="172"/>
        <end position="191"/>
    </location>
</feature>
<protein>
    <submittedName>
        <fullName evidence="9">Rhomboid family intramembrane serine protease</fullName>
    </submittedName>
</protein>
<dbReference type="InterPro" id="IPR050925">
    <property type="entry name" value="Rhomboid_protease_S54"/>
</dbReference>
<dbReference type="GO" id="GO:0006508">
    <property type="term" value="P:proteolysis"/>
    <property type="evidence" value="ECO:0007669"/>
    <property type="project" value="UniProtKB-KW"/>
</dbReference>
<keyword evidence="3 7" id="KW-0812">Transmembrane</keyword>
<keyword evidence="4" id="KW-0378">Hydrolase</keyword>
<keyword evidence="5 7" id="KW-1133">Transmembrane helix</keyword>
<evidence type="ECO:0000256" key="7">
    <source>
        <dbReference type="SAM" id="Phobius"/>
    </source>
</evidence>
<keyword evidence="10" id="KW-1185">Reference proteome</keyword>
<gene>
    <name evidence="9" type="ORF">MKQ68_08740</name>
</gene>
<accession>A0ABY6J672</accession>
<reference evidence="9" key="1">
    <citation type="submission" date="2022-10" db="EMBL/GenBank/DDBJ databases">
        <title>Chitinophaga sp. nov., isolated from soil.</title>
        <authorList>
            <person name="Jeon C.O."/>
        </authorList>
    </citation>
    <scope>NUCLEOTIDE SEQUENCE</scope>
    <source>
        <strain evidence="9">R8</strain>
    </source>
</reference>
<feature type="transmembrane region" description="Helical" evidence="7">
    <location>
        <begin position="82"/>
        <end position="101"/>
    </location>
</feature>
<proteinExistence type="inferred from homology"/>
<evidence type="ECO:0000256" key="5">
    <source>
        <dbReference type="ARBA" id="ARBA00022989"/>
    </source>
</evidence>
<keyword evidence="9" id="KW-0645">Protease</keyword>
<dbReference type="InterPro" id="IPR022764">
    <property type="entry name" value="Peptidase_S54_rhomboid_dom"/>
</dbReference>
<evidence type="ECO:0000256" key="1">
    <source>
        <dbReference type="ARBA" id="ARBA00004141"/>
    </source>
</evidence>
<evidence type="ECO:0000313" key="10">
    <source>
        <dbReference type="Proteomes" id="UP001162741"/>
    </source>
</evidence>
<dbReference type="Pfam" id="PF01694">
    <property type="entry name" value="Rhomboid"/>
    <property type="match status" value="1"/>
</dbReference>
<feature type="transmembrane region" description="Helical" evidence="7">
    <location>
        <begin position="107"/>
        <end position="129"/>
    </location>
</feature>
<dbReference type="Gene3D" id="1.20.1540.10">
    <property type="entry name" value="Rhomboid-like"/>
    <property type="match status" value="1"/>
</dbReference>
<dbReference type="Proteomes" id="UP001162741">
    <property type="component" value="Chromosome"/>
</dbReference>
<dbReference type="GO" id="GO:0008233">
    <property type="term" value="F:peptidase activity"/>
    <property type="evidence" value="ECO:0007669"/>
    <property type="project" value="UniProtKB-KW"/>
</dbReference>
<feature type="domain" description="Peptidase S54 rhomboid" evidence="8">
    <location>
        <begin position="39"/>
        <end position="187"/>
    </location>
</feature>
<dbReference type="EMBL" id="CP107006">
    <property type="protein sequence ID" value="UYQ95180.1"/>
    <property type="molecule type" value="Genomic_DNA"/>
</dbReference>
<evidence type="ECO:0000256" key="4">
    <source>
        <dbReference type="ARBA" id="ARBA00022801"/>
    </source>
</evidence>
<dbReference type="RefSeq" id="WP_264282957.1">
    <property type="nucleotide sequence ID" value="NZ_CP107006.1"/>
</dbReference>